<gene>
    <name evidence="3" type="ORF">SAMN06269173_10247</name>
</gene>
<dbReference type="AlphaFoldDB" id="A0A238VYF2"/>
<dbReference type="Gene3D" id="2.60.120.890">
    <property type="entry name" value="BT2081, beta-jelly-roll domain"/>
    <property type="match status" value="1"/>
</dbReference>
<dbReference type="InterPro" id="IPR026444">
    <property type="entry name" value="Secre_tail"/>
</dbReference>
<sequence>MKQLVLGMLATAGLLWATSASAQTASTIPNGNLDTWVTRNGLEVPENWSTIDEALKAFGPLYTSVTASKSTDVHAGSFAARMETKNDLILSALLGGPLPGGIVLGNLSADDIENVQDEDLSAVGGKPFITRASNMQFFYKLTGDNALADSAYAFVVLTRTVGNTKQTIASGSLRLLPAATYTLSSVPLQYTSSLAPDSVHIGFLSGAGEVRTVGTTLLVDDVTMTGTVAGTRNKANEAALQIYPNPSSSGEFSLASLSQPGLSTAPFTVVDATGRVVLRQAAAPGSTSRGRLVDLRGQQAGVYVLRLDTPEGPLTRKLVVQ</sequence>
<protein>
    <submittedName>
        <fullName evidence="3">Por secretion system C-terminal sorting domain-containing protein</fullName>
    </submittedName>
</protein>
<dbReference type="EMBL" id="FZNS01000002">
    <property type="protein sequence ID" value="SNR39326.1"/>
    <property type="molecule type" value="Genomic_DNA"/>
</dbReference>
<evidence type="ECO:0000256" key="1">
    <source>
        <dbReference type="SAM" id="SignalP"/>
    </source>
</evidence>
<reference evidence="4" key="1">
    <citation type="submission" date="2017-06" db="EMBL/GenBank/DDBJ databases">
        <authorList>
            <person name="Varghese N."/>
            <person name="Submissions S."/>
        </authorList>
    </citation>
    <scope>NUCLEOTIDE SEQUENCE [LARGE SCALE GENOMIC DNA]</scope>
    <source>
        <strain evidence="4">DSM 28041</strain>
    </source>
</reference>
<dbReference type="NCBIfam" id="TIGR04183">
    <property type="entry name" value="Por_Secre_tail"/>
    <property type="match status" value="1"/>
</dbReference>
<keyword evidence="1" id="KW-0732">Signal</keyword>
<dbReference type="Proteomes" id="UP000198310">
    <property type="component" value="Unassembled WGS sequence"/>
</dbReference>
<feature type="signal peptide" evidence="1">
    <location>
        <begin position="1"/>
        <end position="22"/>
    </location>
</feature>
<dbReference type="InterPro" id="IPR038653">
    <property type="entry name" value="Put_CMD_sf"/>
</dbReference>
<dbReference type="RefSeq" id="WP_089331797.1">
    <property type="nucleotide sequence ID" value="NZ_FZNS01000002.1"/>
</dbReference>
<feature type="chain" id="PRO_5013371425" evidence="1">
    <location>
        <begin position="23"/>
        <end position="321"/>
    </location>
</feature>
<feature type="domain" description="Secretion system C-terminal sorting" evidence="2">
    <location>
        <begin position="242"/>
        <end position="320"/>
    </location>
</feature>
<proteinExistence type="predicted"/>
<accession>A0A238VYF2</accession>
<organism evidence="3 4">
    <name type="scientific">Hymenobacter mucosus</name>
    <dbReference type="NCBI Taxonomy" id="1411120"/>
    <lineage>
        <taxon>Bacteria</taxon>
        <taxon>Pseudomonadati</taxon>
        <taxon>Bacteroidota</taxon>
        <taxon>Cytophagia</taxon>
        <taxon>Cytophagales</taxon>
        <taxon>Hymenobacteraceae</taxon>
        <taxon>Hymenobacter</taxon>
    </lineage>
</organism>
<evidence type="ECO:0000313" key="3">
    <source>
        <dbReference type="EMBL" id="SNR39326.1"/>
    </source>
</evidence>
<evidence type="ECO:0000313" key="4">
    <source>
        <dbReference type="Proteomes" id="UP000198310"/>
    </source>
</evidence>
<name>A0A238VYF2_9BACT</name>
<keyword evidence="4" id="KW-1185">Reference proteome</keyword>
<evidence type="ECO:0000259" key="2">
    <source>
        <dbReference type="Pfam" id="PF18962"/>
    </source>
</evidence>
<dbReference type="Pfam" id="PF18962">
    <property type="entry name" value="Por_Secre_tail"/>
    <property type="match status" value="1"/>
</dbReference>